<feature type="domain" description="Albumin" evidence="8">
    <location>
        <begin position="19"/>
        <end position="210"/>
    </location>
</feature>
<keyword evidence="5" id="KW-1015">Disulfide bond</keyword>
<gene>
    <name evidence="9" type="ORF">HPG69_001398</name>
</gene>
<dbReference type="PROSITE" id="PS51438">
    <property type="entry name" value="ALBUMIN_2"/>
    <property type="match status" value="6"/>
</dbReference>
<keyword evidence="3 7" id="KW-0732">Signal</keyword>
<accession>A0A7J7FFR5</accession>
<dbReference type="FunFam" id="1.10.246.10:FF:000001">
    <property type="entry name" value="Serum albumin"/>
    <property type="match status" value="1"/>
</dbReference>
<evidence type="ECO:0000313" key="9">
    <source>
        <dbReference type="EMBL" id="KAF5926768.1"/>
    </source>
</evidence>
<dbReference type="CDD" id="cd00015">
    <property type="entry name" value="ALBUMIN"/>
    <property type="match status" value="3"/>
</dbReference>
<dbReference type="PANTHER" id="PTHR11385:SF14">
    <property type="entry name" value="AFAMIN"/>
    <property type="match status" value="1"/>
</dbReference>
<comment type="subcellular location">
    <subcellularLocation>
        <location evidence="1">Secreted</location>
    </subcellularLocation>
</comment>
<dbReference type="Proteomes" id="UP000551758">
    <property type="component" value="Unassembled WGS sequence"/>
</dbReference>
<dbReference type="PANTHER" id="PTHR11385">
    <property type="entry name" value="SERUM ALBUMIN-RELATED"/>
    <property type="match status" value="1"/>
</dbReference>
<dbReference type="GO" id="GO:0072562">
    <property type="term" value="C:blood microparticle"/>
    <property type="evidence" value="ECO:0007669"/>
    <property type="project" value="TreeGrafter"/>
</dbReference>
<dbReference type="PRINTS" id="PR00803">
    <property type="entry name" value="AFETOPROTEIN"/>
</dbReference>
<dbReference type="EMBL" id="JACDTQ010000745">
    <property type="protein sequence ID" value="KAF5926768.1"/>
    <property type="molecule type" value="Genomic_DNA"/>
</dbReference>
<feature type="domain" description="Albumin" evidence="8">
    <location>
        <begin position="845"/>
        <end position="1037"/>
    </location>
</feature>
<feature type="domain" description="Albumin" evidence="8">
    <location>
        <begin position="655"/>
        <end position="844"/>
    </location>
</feature>
<dbReference type="AlphaFoldDB" id="A0A7J7FFR5"/>
<proteinExistence type="predicted"/>
<dbReference type="GO" id="GO:0071693">
    <property type="term" value="P:protein transport within extracellular region"/>
    <property type="evidence" value="ECO:0007669"/>
    <property type="project" value="TreeGrafter"/>
</dbReference>
<feature type="domain" description="Albumin" evidence="8">
    <location>
        <begin position="1038"/>
        <end position="1186"/>
    </location>
</feature>
<organism evidence="9 10">
    <name type="scientific">Diceros bicornis minor</name>
    <name type="common">South-central black rhinoceros</name>
    <dbReference type="NCBI Taxonomy" id="77932"/>
    <lineage>
        <taxon>Eukaryota</taxon>
        <taxon>Metazoa</taxon>
        <taxon>Chordata</taxon>
        <taxon>Craniata</taxon>
        <taxon>Vertebrata</taxon>
        <taxon>Euteleostomi</taxon>
        <taxon>Mammalia</taxon>
        <taxon>Eutheria</taxon>
        <taxon>Laurasiatheria</taxon>
        <taxon>Perissodactyla</taxon>
        <taxon>Rhinocerotidae</taxon>
        <taxon>Diceros</taxon>
    </lineage>
</organism>
<protein>
    <recommendedName>
        <fullName evidence="8">Albumin domain-containing protein</fullName>
    </recommendedName>
</protein>
<dbReference type="InterPro" id="IPR020858">
    <property type="entry name" value="Serum_albumin-like"/>
</dbReference>
<feature type="domain" description="Albumin" evidence="8">
    <location>
        <begin position="404"/>
        <end position="599"/>
    </location>
</feature>
<feature type="signal peptide" evidence="7">
    <location>
        <begin position="1"/>
        <end position="21"/>
    </location>
</feature>
<dbReference type="GO" id="GO:0005737">
    <property type="term" value="C:cytoplasm"/>
    <property type="evidence" value="ECO:0007669"/>
    <property type="project" value="TreeGrafter"/>
</dbReference>
<sequence length="1186" mass="136606">MKQLKLIGFVIFLFFLTESLTLPTKLQDVDDASITQKFIEKNIGYITIIAFSQYVQEASFEEVEILVKIMTKYGEQCLDEVTIPDCPRLTNDILLERTCAVKGLPQKYNFSHCCSMVDFERERCFFHNKKSDIGFLPPLPTLDLEEKCLTYKNNRESFLNNYIYEVSRRNPFVFAPTLLTVAAHFEEMAKTCCEEQDKANCFRTKAESVIQYLKALSSYQKNVCGALMKFGLQVLKSINLAILSQKFPKIEFKELTSLLEDISSKYEACCEGDAVQCIRGRSKVMSHICSKQDAISSKIKECCEEKIPKRGECIVYSNKDDRPKDLSLREAKFTENENVCEQRDADQDTFMAEFLYEYSRRHPELSTSELLRIARVYKDLLEECCKTENPPDCYGNAEYKFNETTQRSLKIVQRECEHFQNLGKDGLKYHYLIKLTRIAPQLSTEELTFLGQEKAAALTTCCTLSEEFACVDNLVDLVLGELCGINENRSINPAVDHCCKTDFAFRRPCFEGLDADKTYVPPSTSQGLFTFHTDLCQAHKEELQRKKDRFLVDLVKLKPEFRDEELQSLLTDFSNVVETCCKAEGPETCFNEETQELDDRQSRQQLKKVGTLAFNTSSWVMWAQKSDRLEFLPTVKFISFLVFFSYIKCQTLQRSLLDAAMQYIKSQNYLEENLKDITSIMVAQFLQKSTYKEVQTIVKELVDLAEKCKTLKRHESPSECSHHLMTTFLEHICNDQGMADKHMFSDCCNINNTERHKCFLLHKKDDADYSDIFQIPNPEQICEMVKEHQVSMKERYIYETSRKHPFLFGPTVLTMSACYETAIQSCCQEENKTECFQIKLELIRKYTREISLRHHHLCEIGIKFNHKLAKAVELVLLTKKQPKANFSEIAKLTMVIKNLHQTCCEGNTVACVVGRSQLMNYTCSKQAVLSSKITPCCELPMPFQGECIINSENDDKPDLSSLPLSRFTEDQFVCEQFTDKQDEFLQEFLYEYSRRHPELAVPVILRVGTVYQNLLGKCCILENPLECYSHGEEMFQRVVRESHERVKNHCDLREKLGDSNFQDRLIVLYTKKAPQLSAQELIMFTKNMAAAATKCCPLSDEQQFVCIEDSAKLILGALCRRHEAEPINVGVGRCCDDSYAFRKPCFDDLQVDGTYISPPLSCDQVISLKGDLCKAQEAEFQTEKQK</sequence>
<dbReference type="InterPro" id="IPR020857">
    <property type="entry name" value="Serum_albumin_CS"/>
</dbReference>
<evidence type="ECO:0000256" key="6">
    <source>
        <dbReference type="ARBA" id="ARBA00023180"/>
    </source>
</evidence>
<dbReference type="SUPFAM" id="SSF48552">
    <property type="entry name" value="Serum albumin-like"/>
    <property type="match status" value="6"/>
</dbReference>
<evidence type="ECO:0000256" key="7">
    <source>
        <dbReference type="SAM" id="SignalP"/>
    </source>
</evidence>
<evidence type="ECO:0000256" key="1">
    <source>
        <dbReference type="ARBA" id="ARBA00004613"/>
    </source>
</evidence>
<keyword evidence="2" id="KW-0964">Secreted</keyword>
<dbReference type="InterPro" id="IPR000264">
    <property type="entry name" value="ALB/AFP/VDB"/>
</dbReference>
<evidence type="ECO:0000256" key="2">
    <source>
        <dbReference type="ARBA" id="ARBA00022525"/>
    </source>
</evidence>
<dbReference type="InterPro" id="IPR021177">
    <property type="entry name" value="Serum_albumin/AFP/Afamin"/>
</dbReference>
<dbReference type="GO" id="GO:0051180">
    <property type="term" value="P:vitamin transport"/>
    <property type="evidence" value="ECO:0007669"/>
    <property type="project" value="TreeGrafter"/>
</dbReference>
<dbReference type="FunFam" id="1.10.246.10:FF:000002">
    <property type="entry name" value="Serum albumin"/>
    <property type="match status" value="2"/>
</dbReference>
<keyword evidence="4" id="KW-0677">Repeat</keyword>
<comment type="caution">
    <text evidence="9">The sequence shown here is derived from an EMBL/GenBank/DDBJ whole genome shotgun (WGS) entry which is preliminary data.</text>
</comment>
<feature type="chain" id="PRO_5029546948" description="Albumin domain-containing protein" evidence="7">
    <location>
        <begin position="22"/>
        <end position="1186"/>
    </location>
</feature>
<dbReference type="SMART" id="SM00103">
    <property type="entry name" value="ALBUMIN"/>
    <property type="match status" value="6"/>
</dbReference>
<keyword evidence="10" id="KW-1185">Reference proteome</keyword>
<feature type="domain" description="Albumin" evidence="8">
    <location>
        <begin position="211"/>
        <end position="403"/>
    </location>
</feature>
<evidence type="ECO:0000256" key="4">
    <source>
        <dbReference type="ARBA" id="ARBA00022737"/>
    </source>
</evidence>
<dbReference type="PROSITE" id="PS00212">
    <property type="entry name" value="ALBUMIN_1"/>
    <property type="match status" value="4"/>
</dbReference>
<evidence type="ECO:0000256" key="5">
    <source>
        <dbReference type="ARBA" id="ARBA00023157"/>
    </source>
</evidence>
<evidence type="ECO:0000256" key="3">
    <source>
        <dbReference type="ARBA" id="ARBA00022729"/>
    </source>
</evidence>
<reference evidence="9 10" key="1">
    <citation type="journal article" date="2020" name="Mol. Biol. Evol.">
        <title>Interspecific Gene Flow and the Evolution of Specialization in Black and White Rhinoceros.</title>
        <authorList>
            <person name="Moodley Y."/>
            <person name="Westbury M.V."/>
            <person name="Russo I.M."/>
            <person name="Gopalakrishnan S."/>
            <person name="Rakotoarivelo A."/>
            <person name="Olsen R.A."/>
            <person name="Prost S."/>
            <person name="Tunstall T."/>
            <person name="Ryder O.A."/>
            <person name="Dalen L."/>
            <person name="Bruford M.W."/>
        </authorList>
    </citation>
    <scope>NUCLEOTIDE SEQUENCE [LARGE SCALE GENOMIC DNA]</scope>
    <source>
        <strain evidence="9">SBR-YM</strain>
        <tissue evidence="9">Skin</tissue>
    </source>
</reference>
<dbReference type="InterPro" id="IPR014760">
    <property type="entry name" value="Serum_albumin_N"/>
</dbReference>
<dbReference type="PRINTS" id="PR00802">
    <property type="entry name" value="SERUMALBUMIN"/>
</dbReference>
<evidence type="ECO:0000259" key="8">
    <source>
        <dbReference type="PROSITE" id="PS51438"/>
    </source>
</evidence>
<dbReference type="FunFam" id="1.10.246.10:FF:000004">
    <property type="entry name" value="Serum albumin"/>
    <property type="match status" value="1"/>
</dbReference>
<evidence type="ECO:0000313" key="10">
    <source>
        <dbReference type="Proteomes" id="UP000551758"/>
    </source>
</evidence>
<keyword evidence="6" id="KW-0325">Glycoprotein</keyword>
<name>A0A7J7FFR5_DICBM</name>
<dbReference type="Gene3D" id="1.10.246.10">
    <property type="match status" value="11"/>
</dbReference>
<dbReference type="Pfam" id="PF00273">
    <property type="entry name" value="Serum_albumin"/>
    <property type="match status" value="6"/>
</dbReference>
<dbReference type="GO" id="GO:0008431">
    <property type="term" value="F:vitamin E binding"/>
    <property type="evidence" value="ECO:0007669"/>
    <property type="project" value="TreeGrafter"/>
</dbReference>